<reference evidence="1 2" key="1">
    <citation type="submission" date="2020-07" db="EMBL/GenBank/DDBJ databases">
        <title>Genome of Haloechinothrix sp.</title>
        <authorList>
            <person name="Tang S.-K."/>
            <person name="Yang L."/>
            <person name="Zhu W.-Y."/>
        </authorList>
    </citation>
    <scope>NUCLEOTIDE SEQUENCE [LARGE SCALE GENOMIC DNA]</scope>
    <source>
        <strain evidence="1 2">YIM 98757</strain>
    </source>
</reference>
<organism evidence="1 2">
    <name type="scientific">Haloechinothrix aidingensis</name>
    <dbReference type="NCBI Taxonomy" id="2752311"/>
    <lineage>
        <taxon>Bacteria</taxon>
        <taxon>Bacillati</taxon>
        <taxon>Actinomycetota</taxon>
        <taxon>Actinomycetes</taxon>
        <taxon>Pseudonocardiales</taxon>
        <taxon>Pseudonocardiaceae</taxon>
        <taxon>Haloechinothrix</taxon>
    </lineage>
</organism>
<protein>
    <recommendedName>
        <fullName evidence="3">Cupin domain protein</fullName>
    </recommendedName>
</protein>
<dbReference type="InterPro" id="IPR011051">
    <property type="entry name" value="RmlC_Cupin_sf"/>
</dbReference>
<name>A0A838AE33_9PSEU</name>
<keyword evidence="2" id="KW-1185">Reference proteome</keyword>
<dbReference type="Gene3D" id="2.60.120.10">
    <property type="entry name" value="Jelly Rolls"/>
    <property type="match status" value="2"/>
</dbReference>
<dbReference type="InterPro" id="IPR014710">
    <property type="entry name" value="RmlC-like_jellyroll"/>
</dbReference>
<accession>A0A838AE33</accession>
<dbReference type="AlphaFoldDB" id="A0A838AE33"/>
<comment type="caution">
    <text evidence="1">The sequence shown here is derived from an EMBL/GenBank/DDBJ whole genome shotgun (WGS) entry which is preliminary data.</text>
</comment>
<sequence>MTAGATVYSPDGTPVVLAEIGQTMLLENRRVRIWEVALDPGGSQPWHLHHNPYLVVNIEASPGRMDWFDGAPPRYISEHVGGVIFRPTSPVHMLTNIGPTPYRNRLIELRDIGEDVLGDVEPALVPEPAPPAPELVHTPQGEETKTGPVGHHIVFETDLVRAWEIVLDPGATLTWHRHRNPHVVVTLDGSDTRTDTLAGSGTVETEASGSVRYRVPGDVQTLVNAGPTRYRSRLIELKYLGENR</sequence>
<evidence type="ECO:0008006" key="3">
    <source>
        <dbReference type="Google" id="ProtNLM"/>
    </source>
</evidence>
<dbReference type="SUPFAM" id="SSF51182">
    <property type="entry name" value="RmlC-like cupins"/>
    <property type="match status" value="1"/>
</dbReference>
<dbReference type="EMBL" id="JACCKD010000007">
    <property type="protein sequence ID" value="MBA0127574.1"/>
    <property type="molecule type" value="Genomic_DNA"/>
</dbReference>
<dbReference type="Proteomes" id="UP000582974">
    <property type="component" value="Unassembled WGS sequence"/>
</dbReference>
<dbReference type="RefSeq" id="WP_180894386.1">
    <property type="nucleotide sequence ID" value="NZ_JACCKD010000007.1"/>
</dbReference>
<evidence type="ECO:0000313" key="1">
    <source>
        <dbReference type="EMBL" id="MBA0127574.1"/>
    </source>
</evidence>
<gene>
    <name evidence="1" type="ORF">H0B56_18675</name>
</gene>
<proteinExistence type="predicted"/>
<evidence type="ECO:0000313" key="2">
    <source>
        <dbReference type="Proteomes" id="UP000582974"/>
    </source>
</evidence>